<keyword evidence="3" id="KW-1185">Reference proteome</keyword>
<organism evidence="2 3">
    <name type="scientific">Streptomyces griseochromogenes</name>
    <dbReference type="NCBI Taxonomy" id="68214"/>
    <lineage>
        <taxon>Bacteria</taxon>
        <taxon>Bacillati</taxon>
        <taxon>Actinomycetota</taxon>
        <taxon>Actinomycetes</taxon>
        <taxon>Kitasatosporales</taxon>
        <taxon>Streptomycetaceae</taxon>
        <taxon>Streptomyces</taxon>
    </lineage>
</organism>
<reference evidence="2 3" key="1">
    <citation type="submission" date="2021-03" db="EMBL/GenBank/DDBJ databases">
        <title>Genomic Encyclopedia of Type Strains, Phase IV (KMG-IV): sequencing the most valuable type-strain genomes for metagenomic binning, comparative biology and taxonomic classification.</title>
        <authorList>
            <person name="Goeker M."/>
        </authorList>
    </citation>
    <scope>NUCLEOTIDE SEQUENCE [LARGE SCALE GENOMIC DNA]</scope>
    <source>
        <strain evidence="2 3">DSM 40499</strain>
    </source>
</reference>
<dbReference type="RefSeq" id="WP_397862248.1">
    <property type="nucleotide sequence ID" value="NZ_JBIRRS010000046.1"/>
</dbReference>
<gene>
    <name evidence="2" type="ORF">J2Z21_009008</name>
</gene>
<evidence type="ECO:0000313" key="3">
    <source>
        <dbReference type="Proteomes" id="UP001519309"/>
    </source>
</evidence>
<sequence>MPIGGMGGGGGGGAGGYGLGGGAGYAGGGGGTGVGRSDSGWFASGGGGGSSFVTGPGVTNGRTLAGNGTRAGGKDDPLYQSPVGDAGNRGQVVLQWTEFTVTPGGPPDVELRQGGRAGYPGVHVESGVAFAPVAVAVALPAGHGLLFGTQTLADYQLTVQNADGETAQYTGTLSEDGTSLVFADVDLELPGTTVMWVAVSAGHDAPLGATSLTFTVGGKTSPSTTIVVAPNFSVSPGGAPVTAERGGAVVYPGVEVRNNGTEAIPLQTVTAVLPADAALRFGTQTIADHQLTVWGSDGNITVYAGSISEDNQTLTFPDVDLAIPEDGSQAVMWVGVSASDDTPQGATSVEFTVGDRTSPSTTINVI</sequence>
<evidence type="ECO:0000313" key="2">
    <source>
        <dbReference type="EMBL" id="MBP2055991.1"/>
    </source>
</evidence>
<feature type="region of interest" description="Disordered" evidence="1">
    <location>
        <begin position="53"/>
        <end position="85"/>
    </location>
</feature>
<accession>A0ABS4M8I4</accession>
<evidence type="ECO:0008006" key="4">
    <source>
        <dbReference type="Google" id="ProtNLM"/>
    </source>
</evidence>
<proteinExistence type="predicted"/>
<evidence type="ECO:0000256" key="1">
    <source>
        <dbReference type="SAM" id="MobiDB-lite"/>
    </source>
</evidence>
<dbReference type="EMBL" id="JAGGLP010000037">
    <property type="protein sequence ID" value="MBP2055991.1"/>
    <property type="molecule type" value="Genomic_DNA"/>
</dbReference>
<dbReference type="Proteomes" id="UP001519309">
    <property type="component" value="Unassembled WGS sequence"/>
</dbReference>
<comment type="caution">
    <text evidence="2">The sequence shown here is derived from an EMBL/GenBank/DDBJ whole genome shotgun (WGS) entry which is preliminary data.</text>
</comment>
<name>A0ABS4M8I4_9ACTN</name>
<protein>
    <recommendedName>
        <fullName evidence="4">DUF11 domain-containing protein</fullName>
    </recommendedName>
</protein>